<accession>A0A6G4ALT0</accession>
<gene>
    <name evidence="2" type="ORF">G4H13_26130</name>
</gene>
<dbReference type="EMBL" id="JAAIKT010000035">
    <property type="protein sequence ID" value="NEW73744.1"/>
    <property type="molecule type" value="Genomic_DNA"/>
</dbReference>
<organism evidence="2 3">
    <name type="scientific">Streptomyces rhizosphaericus</name>
    <dbReference type="NCBI Taxonomy" id="114699"/>
    <lineage>
        <taxon>Bacteria</taxon>
        <taxon>Bacillati</taxon>
        <taxon>Actinomycetota</taxon>
        <taxon>Actinomycetes</taxon>
        <taxon>Kitasatosporales</taxon>
        <taxon>Streptomycetaceae</taxon>
        <taxon>Streptomyces</taxon>
        <taxon>Streptomyces violaceusniger group</taxon>
    </lineage>
</organism>
<keyword evidence="3" id="KW-1185">Reference proteome</keyword>
<comment type="caution">
    <text evidence="2">The sequence shown here is derived from an EMBL/GenBank/DDBJ whole genome shotgun (WGS) entry which is preliminary data.</text>
</comment>
<dbReference type="InterPro" id="IPR029063">
    <property type="entry name" value="SAM-dependent_MTases_sf"/>
</dbReference>
<feature type="domain" description="Methyltransferase" evidence="1">
    <location>
        <begin position="54"/>
        <end position="131"/>
    </location>
</feature>
<dbReference type="GO" id="GO:0008168">
    <property type="term" value="F:methyltransferase activity"/>
    <property type="evidence" value="ECO:0007669"/>
    <property type="project" value="UniProtKB-KW"/>
</dbReference>
<protein>
    <submittedName>
        <fullName evidence="2">Class I SAM-dependent methyltransferase</fullName>
    </submittedName>
</protein>
<dbReference type="Pfam" id="PF13649">
    <property type="entry name" value="Methyltransf_25"/>
    <property type="match status" value="1"/>
</dbReference>
<dbReference type="AlphaFoldDB" id="A0A6G4ALT0"/>
<dbReference type="Gene3D" id="3.40.50.150">
    <property type="entry name" value="Vaccinia Virus protein VP39"/>
    <property type="match status" value="1"/>
</dbReference>
<reference evidence="2" key="1">
    <citation type="submission" date="2020-02" db="EMBL/GenBank/DDBJ databases">
        <title>A new Streptomyces sp. for controlling soil-borne diseases.</title>
        <authorList>
            <person name="Li X."/>
            <person name="Tian Y."/>
            <person name="Gao K."/>
        </authorList>
    </citation>
    <scope>NUCLEOTIDE SEQUENCE [LARGE SCALE GENOMIC DNA]</scope>
    <source>
        <strain evidence="2">0250</strain>
    </source>
</reference>
<proteinExistence type="predicted"/>
<evidence type="ECO:0000313" key="2">
    <source>
        <dbReference type="EMBL" id="NEW73744.1"/>
    </source>
</evidence>
<evidence type="ECO:0000313" key="3">
    <source>
        <dbReference type="Proteomes" id="UP000476310"/>
    </source>
</evidence>
<dbReference type="CDD" id="cd02440">
    <property type="entry name" value="AdoMet_MTases"/>
    <property type="match status" value="1"/>
</dbReference>
<dbReference type="GO" id="GO:0032259">
    <property type="term" value="P:methylation"/>
    <property type="evidence" value="ECO:0007669"/>
    <property type="project" value="UniProtKB-KW"/>
</dbReference>
<keyword evidence="2" id="KW-0489">Methyltransferase</keyword>
<evidence type="ECO:0000259" key="1">
    <source>
        <dbReference type="Pfam" id="PF13649"/>
    </source>
</evidence>
<dbReference type="InterPro" id="IPR041698">
    <property type="entry name" value="Methyltransf_25"/>
</dbReference>
<dbReference type="Proteomes" id="UP000476310">
    <property type="component" value="Unassembled WGS sequence"/>
</dbReference>
<dbReference type="SUPFAM" id="SSF53335">
    <property type="entry name" value="S-adenosyl-L-methionine-dependent methyltransferases"/>
    <property type="match status" value="1"/>
</dbReference>
<sequence length="231" mass="25486">MSTHSVNRQTWVRYGQVQLDREYMPPVPDRLHWGFWDGVGPGSEALGPLRGKRVLAIGSGPGHQAVHLARDHGALVDAVELSPTQHQRAVQHFGKVPGVRFVNADVVEHLRTARTYDAAYAIGTLACNDPHYLLPALRNGLGDGARLIFSALHTNLHGHGPGPVVAPRQEMIRIHGQEPIPVQMWVLTPHLWEDVLVDYGFRVEAVDLLRAPEADNPVVVQLVRARRAPST</sequence>
<name>A0A6G4ALT0_9ACTN</name>
<keyword evidence="2" id="KW-0808">Transferase</keyword>